<sequence length="179" mass="20885">MGCCRLTIFKRVRQFFSSVTYLFPEKVTRIPLIRFLHMLQLLGEILTDRSNSSVMVHYVSSLDNMRVLMNLLRDSNKTIQLDAFQVFKLFIGNQNKPPEIVSILVKNRSKLLQFFGDFELGKTFDSEIPDVLCLIEDEVFEAEKIKLSKKSPNFNPKMNHVQFSTTLTFSVIDEFVHIW</sequence>
<dbReference type="Proteomes" id="UP001062846">
    <property type="component" value="Chromosome 4"/>
</dbReference>
<keyword evidence="2" id="KW-1185">Reference proteome</keyword>
<comment type="caution">
    <text evidence="1">The sequence shown here is derived from an EMBL/GenBank/DDBJ whole genome shotgun (WGS) entry which is preliminary data.</text>
</comment>
<accession>A0ACC0NY05</accession>
<protein>
    <submittedName>
        <fullName evidence="1">Uncharacterized protein</fullName>
    </submittedName>
</protein>
<evidence type="ECO:0000313" key="1">
    <source>
        <dbReference type="EMBL" id="KAI8558105.1"/>
    </source>
</evidence>
<organism evidence="1 2">
    <name type="scientific">Rhododendron molle</name>
    <name type="common">Chinese azalea</name>
    <name type="synonym">Azalea mollis</name>
    <dbReference type="NCBI Taxonomy" id="49168"/>
    <lineage>
        <taxon>Eukaryota</taxon>
        <taxon>Viridiplantae</taxon>
        <taxon>Streptophyta</taxon>
        <taxon>Embryophyta</taxon>
        <taxon>Tracheophyta</taxon>
        <taxon>Spermatophyta</taxon>
        <taxon>Magnoliopsida</taxon>
        <taxon>eudicotyledons</taxon>
        <taxon>Gunneridae</taxon>
        <taxon>Pentapetalae</taxon>
        <taxon>asterids</taxon>
        <taxon>Ericales</taxon>
        <taxon>Ericaceae</taxon>
        <taxon>Ericoideae</taxon>
        <taxon>Rhodoreae</taxon>
        <taxon>Rhododendron</taxon>
    </lineage>
</organism>
<name>A0ACC0NY05_RHOML</name>
<proteinExistence type="predicted"/>
<gene>
    <name evidence="1" type="ORF">RHMOL_Rhmol04G0063000</name>
</gene>
<dbReference type="EMBL" id="CM046391">
    <property type="protein sequence ID" value="KAI8558105.1"/>
    <property type="molecule type" value="Genomic_DNA"/>
</dbReference>
<evidence type="ECO:0000313" key="2">
    <source>
        <dbReference type="Proteomes" id="UP001062846"/>
    </source>
</evidence>
<reference evidence="1" key="1">
    <citation type="submission" date="2022-02" db="EMBL/GenBank/DDBJ databases">
        <title>Plant Genome Project.</title>
        <authorList>
            <person name="Zhang R.-G."/>
        </authorList>
    </citation>
    <scope>NUCLEOTIDE SEQUENCE</scope>
    <source>
        <strain evidence="1">AT1</strain>
    </source>
</reference>